<proteinExistence type="predicted"/>
<evidence type="ECO:0000313" key="3">
    <source>
        <dbReference type="Proteomes" id="UP001604336"/>
    </source>
</evidence>
<organism evidence="2 3">
    <name type="scientific">Abeliophyllum distichum</name>
    <dbReference type="NCBI Taxonomy" id="126358"/>
    <lineage>
        <taxon>Eukaryota</taxon>
        <taxon>Viridiplantae</taxon>
        <taxon>Streptophyta</taxon>
        <taxon>Embryophyta</taxon>
        <taxon>Tracheophyta</taxon>
        <taxon>Spermatophyta</taxon>
        <taxon>Magnoliopsida</taxon>
        <taxon>eudicotyledons</taxon>
        <taxon>Gunneridae</taxon>
        <taxon>Pentapetalae</taxon>
        <taxon>asterids</taxon>
        <taxon>lamiids</taxon>
        <taxon>Lamiales</taxon>
        <taxon>Oleaceae</taxon>
        <taxon>Forsythieae</taxon>
        <taxon>Abeliophyllum</taxon>
    </lineage>
</organism>
<accession>A0ABD1VVT9</accession>
<protein>
    <submittedName>
        <fullName evidence="2">E3 ubiquitin-protein ligase BOI-like</fullName>
    </submittedName>
</protein>
<reference evidence="3" key="1">
    <citation type="submission" date="2024-07" db="EMBL/GenBank/DDBJ databases">
        <title>Two chromosome-level genome assemblies of Korean endemic species Abeliophyllum distichum and Forsythia ovata (Oleaceae).</title>
        <authorList>
            <person name="Jang H."/>
        </authorList>
    </citation>
    <scope>NUCLEOTIDE SEQUENCE [LARGE SCALE GENOMIC DNA]</scope>
</reference>
<keyword evidence="3" id="KW-1185">Reference proteome</keyword>
<evidence type="ECO:0000313" key="2">
    <source>
        <dbReference type="EMBL" id="KAL2541417.1"/>
    </source>
</evidence>
<dbReference type="EMBL" id="JBFOLK010000001">
    <property type="protein sequence ID" value="KAL2541417.1"/>
    <property type="molecule type" value="Genomic_DNA"/>
</dbReference>
<comment type="caution">
    <text evidence="2">The sequence shown here is derived from an EMBL/GenBank/DDBJ whole genome shotgun (WGS) entry which is preliminary data.</text>
</comment>
<feature type="coiled-coil region" evidence="1">
    <location>
        <begin position="46"/>
        <end position="80"/>
    </location>
</feature>
<sequence>MELGSRTFFLCPKRAKAAPKSCSAAVTMAHYQALLEAMTGSVVQRLREKETNVQKAVRCNNELEAREMQWNSEVQAWQERAQKQKPRYLVFKSICDGLLLRSALGEGEKRRWARNSRCRVGFFCGSCKRNRASVGLFAAEVERENSKNVAFCDGLLLQFAMGKGEKLRLSRGFLLWELQKKSR</sequence>
<dbReference type="Proteomes" id="UP001604336">
    <property type="component" value="Unassembled WGS sequence"/>
</dbReference>
<gene>
    <name evidence="2" type="ORF">Adt_02395</name>
</gene>
<evidence type="ECO:0000256" key="1">
    <source>
        <dbReference type="SAM" id="Coils"/>
    </source>
</evidence>
<name>A0ABD1VVT9_9LAMI</name>
<keyword evidence="1" id="KW-0175">Coiled coil</keyword>
<dbReference type="AlphaFoldDB" id="A0ABD1VVT9"/>